<dbReference type="EMBL" id="FNSQ01000005">
    <property type="protein sequence ID" value="SEB41750.1"/>
    <property type="molecule type" value="Genomic_DNA"/>
</dbReference>
<keyword evidence="2" id="KW-0812">Transmembrane</keyword>
<dbReference type="SUPFAM" id="SSF81995">
    <property type="entry name" value="beta-sandwich domain of Sec23/24"/>
    <property type="match status" value="1"/>
</dbReference>
<proteinExistence type="predicted"/>
<keyword evidence="2" id="KW-0472">Membrane</keyword>
<feature type="transmembrane region" description="Helical" evidence="2">
    <location>
        <begin position="92"/>
        <end position="115"/>
    </location>
</feature>
<gene>
    <name evidence="3" type="ORF">SAMN04489807_0605</name>
</gene>
<reference evidence="4" key="1">
    <citation type="submission" date="2016-10" db="EMBL/GenBank/DDBJ databases">
        <authorList>
            <person name="Varghese N."/>
            <person name="Submissions S."/>
        </authorList>
    </citation>
    <scope>NUCLEOTIDE SEQUENCE [LARGE SCALE GENOMIC DNA]</scope>
    <source>
        <strain evidence="4">DSM 16089</strain>
    </source>
</reference>
<protein>
    <submittedName>
        <fullName evidence="3">Uncharacterized protein</fullName>
    </submittedName>
</protein>
<keyword evidence="4" id="KW-1185">Reference proteome</keyword>
<dbReference type="AlphaFoldDB" id="A0A1H4J604"/>
<feature type="transmembrane region" description="Helical" evidence="2">
    <location>
        <begin position="157"/>
        <end position="178"/>
    </location>
</feature>
<keyword evidence="2" id="KW-1133">Transmembrane helix</keyword>
<name>A0A1H4J604_9MICO</name>
<feature type="region of interest" description="Disordered" evidence="1">
    <location>
        <begin position="1"/>
        <end position="82"/>
    </location>
</feature>
<evidence type="ECO:0000256" key="1">
    <source>
        <dbReference type="SAM" id="MobiDB-lite"/>
    </source>
</evidence>
<evidence type="ECO:0000313" key="3">
    <source>
        <dbReference type="EMBL" id="SEB41750.1"/>
    </source>
</evidence>
<evidence type="ECO:0000313" key="4">
    <source>
        <dbReference type="Proteomes" id="UP000183750"/>
    </source>
</evidence>
<organism evidence="3 4">
    <name type="scientific">Microbacterium hydrocarbonoxydans</name>
    <dbReference type="NCBI Taxonomy" id="273678"/>
    <lineage>
        <taxon>Bacteria</taxon>
        <taxon>Bacillati</taxon>
        <taxon>Actinomycetota</taxon>
        <taxon>Actinomycetes</taxon>
        <taxon>Micrococcales</taxon>
        <taxon>Microbacteriaceae</taxon>
        <taxon>Microbacterium</taxon>
    </lineage>
</organism>
<dbReference type="Proteomes" id="UP000183750">
    <property type="component" value="Unassembled WGS sequence"/>
</dbReference>
<sequence>MSEPQQPPAQQHPDQPHRTPGQQQQKQQYQGQPQQPPAQQHPDQPHRIPGQQQQNQQYQGQPQHPGQPYLSGQTHSYPGAPAKAPGNGLGRVALILSLASLAIGFLVALAFPVIIRTLQDTYAIGLVSAVGNGLVLVVAIVALILGLMAVRRPGSPILAGIAIGIAATQIAGIVISWVSNLFYAFTF</sequence>
<feature type="transmembrane region" description="Helical" evidence="2">
    <location>
        <begin position="121"/>
        <end position="145"/>
    </location>
</feature>
<feature type="compositionally biased region" description="Low complexity" evidence="1">
    <location>
        <begin position="8"/>
        <end position="68"/>
    </location>
</feature>
<accession>A0A1H4J604</accession>
<dbReference type="RefSeq" id="WP_139305228.1">
    <property type="nucleotide sequence ID" value="NZ_FNSQ01000005.1"/>
</dbReference>
<evidence type="ECO:0000256" key="2">
    <source>
        <dbReference type="SAM" id="Phobius"/>
    </source>
</evidence>